<sequence length="156" mass="18331">MSSFITLLFFLIGMPIAGFFVYTFLDRVFTRLDARTDMKADLDRLNRLQECGSCGRLSRGYQRELARYDMLFKGKSLEKTGQISGIDPCPHCGEEALFRSVSKIFPFHETHLDCLPLKRKEFTEYKRQLEQCEELLYSTKVNETYRSRLLEKKEEC</sequence>
<evidence type="ECO:0000313" key="2">
    <source>
        <dbReference type="EMBL" id="KAB7704695.1"/>
    </source>
</evidence>
<keyword evidence="3" id="KW-1185">Reference proteome</keyword>
<gene>
    <name evidence="2" type="ORF">F9802_16065</name>
</gene>
<dbReference type="EMBL" id="WEIO01000011">
    <property type="protein sequence ID" value="KAB7704695.1"/>
    <property type="molecule type" value="Genomic_DNA"/>
</dbReference>
<evidence type="ECO:0000256" key="1">
    <source>
        <dbReference type="SAM" id="Phobius"/>
    </source>
</evidence>
<dbReference type="RefSeq" id="WP_152153776.1">
    <property type="nucleotide sequence ID" value="NZ_WEIO01000011.1"/>
</dbReference>
<keyword evidence="1" id="KW-1133">Transmembrane helix</keyword>
<feature type="transmembrane region" description="Helical" evidence="1">
    <location>
        <begin position="6"/>
        <end position="25"/>
    </location>
</feature>
<keyword evidence="1" id="KW-0812">Transmembrane</keyword>
<dbReference type="AlphaFoldDB" id="A0A6I1FBS2"/>
<name>A0A6I1FBS2_9BACI</name>
<dbReference type="Proteomes" id="UP000429595">
    <property type="component" value="Unassembled WGS sequence"/>
</dbReference>
<protein>
    <submittedName>
        <fullName evidence="2">Uncharacterized protein</fullName>
    </submittedName>
</protein>
<comment type="caution">
    <text evidence="2">The sequence shown here is derived from an EMBL/GenBank/DDBJ whole genome shotgun (WGS) entry which is preliminary data.</text>
</comment>
<reference evidence="2 3" key="1">
    <citation type="submission" date="2019-10" db="EMBL/GenBank/DDBJ databases">
        <title>Bacillus aerolatum sp. nov., isolated from bioaerosol of sport playgrounds.</title>
        <authorList>
            <person name="Chen P."/>
            <person name="Zhang G."/>
        </authorList>
    </citation>
    <scope>NUCLEOTIDE SEQUENCE [LARGE SCALE GENOMIC DNA]</scope>
    <source>
        <strain evidence="2 3">CX253</strain>
    </source>
</reference>
<proteinExistence type="predicted"/>
<accession>A0A6I1FBS2</accession>
<evidence type="ECO:0000313" key="3">
    <source>
        <dbReference type="Proteomes" id="UP000429595"/>
    </source>
</evidence>
<keyword evidence="1" id="KW-0472">Membrane</keyword>
<organism evidence="2 3">
    <name type="scientific">Bacillus aerolatus</name>
    <dbReference type="NCBI Taxonomy" id="2653354"/>
    <lineage>
        <taxon>Bacteria</taxon>
        <taxon>Bacillati</taxon>
        <taxon>Bacillota</taxon>
        <taxon>Bacilli</taxon>
        <taxon>Bacillales</taxon>
        <taxon>Bacillaceae</taxon>
        <taxon>Bacillus</taxon>
    </lineage>
</organism>